<dbReference type="AlphaFoldDB" id="A0A398AAS9"/>
<name>A0A398AAS9_BRACM</name>
<reference evidence="1 2" key="1">
    <citation type="submission" date="2018-06" db="EMBL/GenBank/DDBJ databases">
        <title>WGS assembly of Brassica rapa FPsc.</title>
        <authorList>
            <person name="Bowman J."/>
            <person name="Kohchi T."/>
            <person name="Yamato K."/>
            <person name="Jenkins J."/>
            <person name="Shu S."/>
            <person name="Ishizaki K."/>
            <person name="Yamaoka S."/>
            <person name="Nishihama R."/>
            <person name="Nakamura Y."/>
            <person name="Berger F."/>
            <person name="Adam C."/>
            <person name="Aki S."/>
            <person name="Althoff F."/>
            <person name="Araki T."/>
            <person name="Arteaga-Vazquez M."/>
            <person name="Balasubrmanian S."/>
            <person name="Bauer D."/>
            <person name="Boehm C."/>
            <person name="Briginshaw L."/>
            <person name="Caballero-Perez J."/>
            <person name="Catarino B."/>
            <person name="Chen F."/>
            <person name="Chiyoda S."/>
            <person name="Chovatia M."/>
            <person name="Davies K."/>
            <person name="Delmans M."/>
            <person name="Demura T."/>
            <person name="Dierschke T."/>
            <person name="Dolan L."/>
            <person name="Dorantes-Acosta A."/>
            <person name="Eklund D."/>
            <person name="Florent S."/>
            <person name="Flores-Sandoval E."/>
            <person name="Fujiyama A."/>
            <person name="Fukuzawa H."/>
            <person name="Galik B."/>
            <person name="Grimanelli D."/>
            <person name="Grimwood J."/>
            <person name="Grossniklaus U."/>
            <person name="Hamada T."/>
            <person name="Haseloff J."/>
            <person name="Hetherington A."/>
            <person name="Higo A."/>
            <person name="Hirakawa Y."/>
            <person name="Hundley H."/>
            <person name="Ikeda Y."/>
            <person name="Inoue K."/>
            <person name="Inoue S."/>
            <person name="Ishida S."/>
            <person name="Jia Q."/>
            <person name="Kakita M."/>
            <person name="Kanazawa T."/>
            <person name="Kawai Y."/>
            <person name="Kawashima T."/>
            <person name="Kennedy M."/>
            <person name="Kinose K."/>
            <person name="Kinoshita T."/>
            <person name="Kohara Y."/>
            <person name="Koide E."/>
            <person name="Komatsu K."/>
            <person name="Kopischke S."/>
            <person name="Kubo M."/>
            <person name="Kyozuka J."/>
            <person name="Lagercrantz U."/>
            <person name="Lin S."/>
            <person name="Lindquist E."/>
            <person name="Lipzen A."/>
            <person name="Lu C."/>
            <person name="Luna E."/>
            <person name="Martienssen R."/>
            <person name="Minamino N."/>
            <person name="Mizutani M."/>
            <person name="Mizutani M."/>
            <person name="Mochizuki N."/>
            <person name="Monte I."/>
            <person name="Mosher R."/>
            <person name="Nagasaki H."/>
            <person name="Nakagami H."/>
            <person name="Naramoto S."/>
            <person name="Nishitani K."/>
            <person name="Ohtani M."/>
            <person name="Okamoto T."/>
            <person name="Okumura M."/>
            <person name="Phillips J."/>
            <person name="Pollak B."/>
            <person name="Reinders A."/>
            <person name="Roevekamp M."/>
            <person name="Sano R."/>
            <person name="Sawa S."/>
            <person name="Schmid M."/>
            <person name="Shirakawa M."/>
            <person name="Solano R."/>
            <person name="Spunde A."/>
            <person name="Suetsugu N."/>
            <person name="Sugano S."/>
            <person name="Sugiyama A."/>
            <person name="Sun R."/>
            <person name="Suzuki Y."/>
            <person name="Takenaka M."/>
            <person name="Takezawa D."/>
            <person name="Tomogane H."/>
            <person name="Tsuzuki M."/>
            <person name="Ueda T."/>
            <person name="Umeda M."/>
            <person name="Ward J."/>
            <person name="Watanabe Y."/>
            <person name="Yazaki K."/>
            <person name="Yokoyama R."/>
            <person name="Yoshitake Y."/>
            <person name="Yotsui I."/>
            <person name="Zachgo S."/>
            <person name="Schmutz J."/>
        </authorList>
    </citation>
    <scope>NUCLEOTIDE SEQUENCE [LARGE SCALE GENOMIC DNA]</scope>
    <source>
        <strain evidence="2">cv. B-3</strain>
    </source>
</reference>
<protein>
    <recommendedName>
        <fullName evidence="3">Reverse transcriptase zinc-binding domain-containing protein</fullName>
    </recommendedName>
</protein>
<gene>
    <name evidence="1" type="ORF">BRARA_B01667</name>
</gene>
<dbReference type="Proteomes" id="UP000264353">
    <property type="component" value="Chromosome A2"/>
</dbReference>
<organism evidence="1 2">
    <name type="scientific">Brassica campestris</name>
    <name type="common">Field mustard</name>
    <dbReference type="NCBI Taxonomy" id="3711"/>
    <lineage>
        <taxon>Eukaryota</taxon>
        <taxon>Viridiplantae</taxon>
        <taxon>Streptophyta</taxon>
        <taxon>Embryophyta</taxon>
        <taxon>Tracheophyta</taxon>
        <taxon>Spermatophyta</taxon>
        <taxon>Magnoliopsida</taxon>
        <taxon>eudicotyledons</taxon>
        <taxon>Gunneridae</taxon>
        <taxon>Pentapetalae</taxon>
        <taxon>rosids</taxon>
        <taxon>malvids</taxon>
        <taxon>Brassicales</taxon>
        <taxon>Brassicaceae</taxon>
        <taxon>Brassiceae</taxon>
        <taxon>Brassica</taxon>
    </lineage>
</organism>
<sequence length="130" mass="15248">MKCLLCAGSEESRQHLFFECAYSFEVWSFFCSRLHLSPSTLFEECLRWLKDPTPDANVLLIVRLIFQAVIYVVWKERNSRLHTGLCRPPQAIIQEIQQTIKLRLDPLSRSLRMSYSATSTTLLDFWLSIF</sequence>
<accession>A0A398AAS9</accession>
<evidence type="ECO:0000313" key="2">
    <source>
        <dbReference type="Proteomes" id="UP000264353"/>
    </source>
</evidence>
<evidence type="ECO:0008006" key="3">
    <source>
        <dbReference type="Google" id="ProtNLM"/>
    </source>
</evidence>
<proteinExistence type="predicted"/>
<dbReference type="EMBL" id="CM010629">
    <property type="protein sequence ID" value="RID74575.1"/>
    <property type="molecule type" value="Genomic_DNA"/>
</dbReference>
<evidence type="ECO:0000313" key="1">
    <source>
        <dbReference type="EMBL" id="RID74575.1"/>
    </source>
</evidence>